<dbReference type="Pfam" id="PF14336">
    <property type="entry name" value="GLUCM-like_C"/>
    <property type="match status" value="1"/>
</dbReference>
<feature type="domain" description="D-glutamate cyclase-like C-terminal" evidence="1">
    <location>
        <begin position="32"/>
        <end position="298"/>
    </location>
</feature>
<dbReference type="OrthoDB" id="1668885at2"/>
<name>A0A0T5XCE9_9BACT</name>
<reference evidence="3" key="1">
    <citation type="submission" date="2012-09" db="EMBL/GenBank/DDBJ databases">
        <authorList>
            <person name="Weinstock G."/>
            <person name="Sodergren E."/>
            <person name="Clifton S."/>
            <person name="Fulton L."/>
            <person name="Fulton B."/>
            <person name="Courtney L."/>
            <person name="Fronick C."/>
            <person name="Harrison M."/>
            <person name="Strong C."/>
            <person name="Farmer C."/>
            <person name="Delehaunty K."/>
            <person name="Markovic C."/>
            <person name="Hall O."/>
            <person name="Minx P."/>
            <person name="Tomlinson C."/>
            <person name="Mitreva M."/>
            <person name="Nelson J."/>
            <person name="Hou S."/>
            <person name="Wollam A."/>
            <person name="Pepin K.H."/>
            <person name="Johnson M."/>
            <person name="Bhonagiri V."/>
            <person name="Nash W.E."/>
            <person name="Suruliraj S."/>
            <person name="Warren W."/>
            <person name="Chinwalla A."/>
            <person name="Mardis E.R."/>
            <person name="Wilson R.K."/>
        </authorList>
    </citation>
    <scope>NUCLEOTIDE SEQUENCE [LARGE SCALE GENOMIC DNA]</scope>
    <source>
        <strain evidence="3">OS1</strain>
    </source>
</reference>
<dbReference type="PANTHER" id="PTHR32022:SF10">
    <property type="entry name" value="D-GLUTAMATE CYCLASE, MITOCHONDRIAL"/>
    <property type="match status" value="1"/>
</dbReference>
<comment type="caution">
    <text evidence="2">The sequence shown here is derived from an EMBL/GenBank/DDBJ whole genome shotgun (WGS) entry which is preliminary data.</text>
</comment>
<keyword evidence="3" id="KW-1185">Reference proteome</keyword>
<sequence>MMDRRLVFDMFDSKFDLKRHPTLGEEVLKEVMSLVSSGFTGRELSRFSKTGDFLKALKLLLSSERPLIITGFFVAEAGAPETDGPMGAAVLGRALKTLEKRVLIATDWRCRGVVEAASFALKGPKVFIASKPKHILKFNPDLLIFIERPGRARDGRYYNMRGIDITDVTDPLDDALSLAEDFSLKVRSLGIGDGGNEAGMGNFLQKLALSAPEFGRCLSVVKSDGAIACDVSNWGCYGLVALLSCLLKEDLLHDEGEELHMMLAMLDAEARDGKTLKRSPFVDGLPLSLSQEVVSRLRELIQKYIKEGRRGGRPE</sequence>
<dbReference type="STRING" id="592015.HMPREF1705_03166"/>
<dbReference type="EMBL" id="ACJX03000001">
    <property type="protein sequence ID" value="KRT35908.1"/>
    <property type="molecule type" value="Genomic_DNA"/>
</dbReference>
<dbReference type="AlphaFoldDB" id="A0A0T5XCE9"/>
<accession>A0A0T5XCE9</accession>
<gene>
    <name evidence="2" type="ORF">HMPREF1705_03166</name>
</gene>
<evidence type="ECO:0000259" key="1">
    <source>
        <dbReference type="Pfam" id="PF14336"/>
    </source>
</evidence>
<evidence type="ECO:0000313" key="3">
    <source>
        <dbReference type="Proteomes" id="UP000005273"/>
    </source>
</evidence>
<dbReference type="InterPro" id="IPR025504">
    <property type="entry name" value="GLUCM_C"/>
</dbReference>
<dbReference type="Proteomes" id="UP000005273">
    <property type="component" value="Unassembled WGS sequence"/>
</dbReference>
<organism evidence="2 3">
    <name type="scientific">Acetomicrobium hydrogeniformans ATCC BAA-1850</name>
    <dbReference type="NCBI Taxonomy" id="592015"/>
    <lineage>
        <taxon>Bacteria</taxon>
        <taxon>Thermotogati</taxon>
        <taxon>Synergistota</taxon>
        <taxon>Synergistia</taxon>
        <taxon>Synergistales</taxon>
        <taxon>Acetomicrobiaceae</taxon>
        <taxon>Acetomicrobium</taxon>
    </lineage>
</organism>
<proteinExistence type="predicted"/>
<protein>
    <recommendedName>
        <fullName evidence="1">D-glutamate cyclase-like C-terminal domain-containing protein</fullName>
    </recommendedName>
</protein>
<dbReference type="eggNOG" id="ENOG502Z7HZ">
    <property type="taxonomic scope" value="Bacteria"/>
</dbReference>
<dbReference type="Gene3D" id="3.90.1640.20">
    <property type="entry name" value="TON_0340"/>
    <property type="match status" value="1"/>
</dbReference>
<evidence type="ECO:0000313" key="2">
    <source>
        <dbReference type="EMBL" id="KRT35908.1"/>
    </source>
</evidence>
<dbReference type="PANTHER" id="PTHR32022">
    <property type="entry name" value="D-GLUTAMATE CYCLASE, MITOCHONDRIAL"/>
    <property type="match status" value="1"/>
</dbReference>